<comment type="caution">
    <text evidence="3">The sequence shown here is derived from an EMBL/GenBank/DDBJ whole genome shotgun (WGS) entry which is preliminary data.</text>
</comment>
<sequence length="113" mass="11236">MTARKRALLLAIGAAGAVAALSGAVLEGCVAIGFAVETYLVCCAYLAPSFPDDEDDEPDDDGGGGGGDGGPDLPPDPWPDGWEEAQAQAYPPGLATMKNTATATSPAATSPTV</sequence>
<evidence type="ECO:0000313" key="4">
    <source>
        <dbReference type="Proteomes" id="UP000240739"/>
    </source>
</evidence>
<evidence type="ECO:0000256" key="1">
    <source>
        <dbReference type="SAM" id="MobiDB-lite"/>
    </source>
</evidence>
<feature type="region of interest" description="Disordered" evidence="1">
    <location>
        <begin position="50"/>
        <end position="113"/>
    </location>
</feature>
<gene>
    <name evidence="3" type="ORF">C7Y72_09315</name>
</gene>
<protein>
    <submittedName>
        <fullName evidence="3">Uncharacterized protein</fullName>
    </submittedName>
</protein>
<keyword evidence="2" id="KW-0732">Signal</keyword>
<feature type="chain" id="PRO_5039420506" evidence="2">
    <location>
        <begin position="20"/>
        <end position="113"/>
    </location>
</feature>
<feature type="compositionally biased region" description="Low complexity" evidence="1">
    <location>
        <begin position="100"/>
        <end position="113"/>
    </location>
</feature>
<evidence type="ECO:0000313" key="3">
    <source>
        <dbReference type="EMBL" id="PTL59834.1"/>
    </source>
</evidence>
<accession>A0A2T4UKQ3</accession>
<dbReference type="Proteomes" id="UP000240739">
    <property type="component" value="Unassembled WGS sequence"/>
</dbReference>
<feature type="compositionally biased region" description="Acidic residues" evidence="1">
    <location>
        <begin position="51"/>
        <end position="62"/>
    </location>
</feature>
<reference evidence="3 4" key="1">
    <citation type="submission" date="2018-03" db="EMBL/GenBank/DDBJ databases">
        <title>Aquarubrobacter algicola gen. nov., sp. nov., a novel actinobacterium isolated from shallow eutrophic lake during the end of cyanobacterial harmful algal blooms.</title>
        <authorList>
            <person name="Chun S.J."/>
        </authorList>
    </citation>
    <scope>NUCLEOTIDE SEQUENCE [LARGE SCALE GENOMIC DNA]</scope>
    <source>
        <strain evidence="3 4">Seoho-28</strain>
    </source>
</reference>
<proteinExistence type="predicted"/>
<dbReference type="EMBL" id="PYYB01000001">
    <property type="protein sequence ID" value="PTL59834.1"/>
    <property type="molecule type" value="Genomic_DNA"/>
</dbReference>
<organism evidence="3 4">
    <name type="scientific">Paraconexibacter algicola</name>
    <dbReference type="NCBI Taxonomy" id="2133960"/>
    <lineage>
        <taxon>Bacteria</taxon>
        <taxon>Bacillati</taxon>
        <taxon>Actinomycetota</taxon>
        <taxon>Thermoleophilia</taxon>
        <taxon>Solirubrobacterales</taxon>
        <taxon>Paraconexibacteraceae</taxon>
        <taxon>Paraconexibacter</taxon>
    </lineage>
</organism>
<feature type="signal peptide" evidence="2">
    <location>
        <begin position="1"/>
        <end position="19"/>
    </location>
</feature>
<evidence type="ECO:0000256" key="2">
    <source>
        <dbReference type="SAM" id="SignalP"/>
    </source>
</evidence>
<dbReference type="AlphaFoldDB" id="A0A2T4UKQ3"/>
<name>A0A2T4UKQ3_9ACTN</name>
<dbReference type="RefSeq" id="WP_107568478.1">
    <property type="nucleotide sequence ID" value="NZ_PYYB01000001.1"/>
</dbReference>
<keyword evidence="4" id="KW-1185">Reference proteome</keyword>